<accession>A0ABY9XBU7</accession>
<dbReference type="Pfam" id="PF04820">
    <property type="entry name" value="Trp_halogenase"/>
    <property type="match status" value="1"/>
</dbReference>
<feature type="domain" description="FAD dependent oxidoreductase" evidence="1">
    <location>
        <begin position="9"/>
        <end position="39"/>
    </location>
</feature>
<organism evidence="2 3">
    <name type="scientific">Archangium minus</name>
    <dbReference type="NCBI Taxonomy" id="83450"/>
    <lineage>
        <taxon>Bacteria</taxon>
        <taxon>Pseudomonadati</taxon>
        <taxon>Myxococcota</taxon>
        <taxon>Myxococcia</taxon>
        <taxon>Myxococcales</taxon>
        <taxon>Cystobacterineae</taxon>
        <taxon>Archangiaceae</taxon>
        <taxon>Archangium</taxon>
    </lineage>
</organism>
<dbReference type="Pfam" id="PF01266">
    <property type="entry name" value="DAO"/>
    <property type="match status" value="1"/>
</dbReference>
<evidence type="ECO:0000259" key="1">
    <source>
        <dbReference type="Pfam" id="PF01266"/>
    </source>
</evidence>
<dbReference type="InterPro" id="IPR036188">
    <property type="entry name" value="FAD/NAD-bd_sf"/>
</dbReference>
<proteinExistence type="predicted"/>
<dbReference type="EMBL" id="CP043494">
    <property type="protein sequence ID" value="WNG52871.1"/>
    <property type="molecule type" value="Genomic_DNA"/>
</dbReference>
<gene>
    <name evidence="2" type="ORF">F0U60_41435</name>
</gene>
<dbReference type="PRINTS" id="PR00420">
    <property type="entry name" value="RNGMNOXGNASE"/>
</dbReference>
<dbReference type="Proteomes" id="UP001611383">
    <property type="component" value="Chromosome"/>
</dbReference>
<dbReference type="PANTHER" id="PTHR43747">
    <property type="entry name" value="FAD-BINDING PROTEIN"/>
    <property type="match status" value="1"/>
</dbReference>
<dbReference type="InterPro" id="IPR006905">
    <property type="entry name" value="Flavin_halogenase"/>
</dbReference>
<reference evidence="2 3" key="1">
    <citation type="submission" date="2019-08" db="EMBL/GenBank/DDBJ databases">
        <title>Archangium and Cystobacter genomes.</title>
        <authorList>
            <person name="Chen I.-C.K."/>
            <person name="Wielgoss S."/>
        </authorList>
    </citation>
    <scope>NUCLEOTIDE SEQUENCE [LARGE SCALE GENOMIC DNA]</scope>
    <source>
        <strain evidence="2 3">Cbm 6</strain>
    </source>
</reference>
<dbReference type="RefSeq" id="WP_395808284.1">
    <property type="nucleotide sequence ID" value="NZ_CP043494.1"/>
</dbReference>
<evidence type="ECO:0000313" key="3">
    <source>
        <dbReference type="Proteomes" id="UP001611383"/>
    </source>
</evidence>
<dbReference type="PANTHER" id="PTHR43747:SF1">
    <property type="entry name" value="SLR1998 PROTEIN"/>
    <property type="match status" value="1"/>
</dbReference>
<dbReference type="Gene3D" id="3.30.9.100">
    <property type="match status" value="1"/>
</dbReference>
<keyword evidence="3" id="KW-1185">Reference proteome</keyword>
<sequence>MRPARQYAVIVVGGGVAGTTTALALAREGIPVCVLERTQYDRWRPGETLSPLAHAELLRLGVPLPEAGEDLIPSHGIEAVWGSEHPQFHPFITNPYGGGWHVDRQRFDALLAHHAEAHQVPILRLTSAVYIERGPGAWNVHANAPSGELNLTCERVVDATGRASSIARQCGVRRHQVDALCSVSVVLTQPERLEQTLLVESTPLGWWYAAPLPDQRVIVSLLSDADLLALAGAFRPSGWLALLSATRYIRERLGTLPEDLRLHVRPCETSSLERSAGEHWLAVGDAASGLDPLSSGGILKALRSGHRAAAALRAAQEGDSTAHQQYAEAQSSEFARYLEARLGHYATERRWPDEPFWRRRMEEPAATAA</sequence>
<name>A0ABY9XBU7_9BACT</name>
<dbReference type="InterPro" id="IPR006076">
    <property type="entry name" value="FAD-dep_OxRdtase"/>
</dbReference>
<protein>
    <submittedName>
        <fullName evidence="2">FAD-dependent oxidoreductase</fullName>
    </submittedName>
</protein>
<evidence type="ECO:0000313" key="2">
    <source>
        <dbReference type="EMBL" id="WNG52871.1"/>
    </source>
</evidence>
<dbReference type="InterPro" id="IPR050816">
    <property type="entry name" value="Flavin-dep_Halogenase_NPB"/>
</dbReference>
<dbReference type="Gene3D" id="3.50.50.60">
    <property type="entry name" value="FAD/NAD(P)-binding domain"/>
    <property type="match status" value="1"/>
</dbReference>
<dbReference type="SUPFAM" id="SSF51905">
    <property type="entry name" value="FAD/NAD(P)-binding domain"/>
    <property type="match status" value="1"/>
</dbReference>